<dbReference type="OrthoDB" id="6142220at2759"/>
<dbReference type="AlphaFoldDB" id="A0A7D9L8N8"/>
<protein>
    <recommendedName>
        <fullName evidence="1">TLDc domain-containing protein</fullName>
    </recommendedName>
</protein>
<dbReference type="PANTHER" id="PTHR23354">
    <property type="entry name" value="NUCLEOLAR PROTEIN 7/ESTROGEN RECEPTOR COACTIVATOR-RELATED"/>
    <property type="match status" value="1"/>
</dbReference>
<dbReference type="EMBL" id="CACRXK020014983">
    <property type="protein sequence ID" value="CAB4027728.1"/>
    <property type="molecule type" value="Genomic_DNA"/>
</dbReference>
<dbReference type="PROSITE" id="PS51886">
    <property type="entry name" value="TLDC"/>
    <property type="match status" value="1"/>
</dbReference>
<keyword evidence="3" id="KW-1185">Reference proteome</keyword>
<dbReference type="SMART" id="SM00584">
    <property type="entry name" value="TLDc"/>
    <property type="match status" value="1"/>
</dbReference>
<accession>A0A7D9L8N8</accession>
<evidence type="ECO:0000313" key="2">
    <source>
        <dbReference type="EMBL" id="CAB4027728.1"/>
    </source>
</evidence>
<dbReference type="InterPro" id="IPR006571">
    <property type="entry name" value="TLDc_dom"/>
</dbReference>
<proteinExistence type="predicted"/>
<evidence type="ECO:0000313" key="3">
    <source>
        <dbReference type="Proteomes" id="UP001152795"/>
    </source>
</evidence>
<dbReference type="Proteomes" id="UP001152795">
    <property type="component" value="Unassembled WGS sequence"/>
</dbReference>
<sequence>MESLEKNAKTAKDQIKEQKENILKIVAEKLDEKAEKMNEEVDKVYGELHSELSKQHDEMKDYLDKVQASVSLPKNLLKRGSIEEMLSSQKLIDEKIEKLGNERPENLAAVNDGSIQYVPDNIGNIKVDEIVGKLGYVDAAGHGLANVAVPDNLKNSTSILKGEIAFMKQLQKWLGEKGEKCKWNLCYRASRDGWSAQDFHKHCDNKGPTVVLVKANDCIFGGYTDQHWESSGCAWKRSNSSFLFSLRNKENLAPFIANIKQGHEQNAIYCSSGDGPFFGAGYDVRIWNNPQVNQSCSNFGHTYQLPPGYVYNSEQAKNLLAGQYQFLTTEIEVFN</sequence>
<organism evidence="2 3">
    <name type="scientific">Paramuricea clavata</name>
    <name type="common">Red gorgonian</name>
    <name type="synonym">Violescent sea-whip</name>
    <dbReference type="NCBI Taxonomy" id="317549"/>
    <lineage>
        <taxon>Eukaryota</taxon>
        <taxon>Metazoa</taxon>
        <taxon>Cnidaria</taxon>
        <taxon>Anthozoa</taxon>
        <taxon>Octocorallia</taxon>
        <taxon>Malacalcyonacea</taxon>
        <taxon>Plexauridae</taxon>
        <taxon>Paramuricea</taxon>
    </lineage>
</organism>
<comment type="caution">
    <text evidence="2">The sequence shown here is derived from an EMBL/GenBank/DDBJ whole genome shotgun (WGS) entry which is preliminary data.</text>
</comment>
<evidence type="ECO:0000259" key="1">
    <source>
        <dbReference type="PROSITE" id="PS51886"/>
    </source>
</evidence>
<reference evidence="2" key="1">
    <citation type="submission" date="2020-04" db="EMBL/GenBank/DDBJ databases">
        <authorList>
            <person name="Alioto T."/>
            <person name="Alioto T."/>
            <person name="Gomez Garrido J."/>
        </authorList>
    </citation>
    <scope>NUCLEOTIDE SEQUENCE</scope>
    <source>
        <strain evidence="2">A484AB</strain>
    </source>
</reference>
<name>A0A7D9L8N8_PARCT</name>
<feature type="domain" description="TLDc" evidence="1">
    <location>
        <begin position="158"/>
        <end position="335"/>
    </location>
</feature>
<dbReference type="Pfam" id="PF07534">
    <property type="entry name" value="TLD"/>
    <property type="match status" value="1"/>
</dbReference>
<gene>
    <name evidence="2" type="ORF">PACLA_8A069575</name>
</gene>